<evidence type="ECO:0000313" key="3">
    <source>
        <dbReference type="Proteomes" id="UP000229730"/>
    </source>
</evidence>
<name>A0A2G4YPR0_9PROT</name>
<dbReference type="EMBL" id="PDEM01000024">
    <property type="protein sequence ID" value="PHZ84323.1"/>
    <property type="molecule type" value="Genomic_DNA"/>
</dbReference>
<dbReference type="Proteomes" id="UP000229730">
    <property type="component" value="Unassembled WGS sequence"/>
</dbReference>
<dbReference type="InParanoid" id="A0A2G4YPR0"/>
<gene>
    <name evidence="2" type="ORF">CRD36_10925</name>
</gene>
<keyword evidence="1" id="KW-1133">Transmembrane helix</keyword>
<accession>A0A2G4YPR0</accession>
<protein>
    <recommendedName>
        <fullName evidence="4">DUF2007 domain-containing protein</fullName>
    </recommendedName>
</protein>
<evidence type="ECO:0000256" key="1">
    <source>
        <dbReference type="SAM" id="Phobius"/>
    </source>
</evidence>
<dbReference type="OrthoDB" id="8480302at2"/>
<feature type="transmembrane region" description="Helical" evidence="1">
    <location>
        <begin position="147"/>
        <end position="166"/>
    </location>
</feature>
<evidence type="ECO:0008006" key="4">
    <source>
        <dbReference type="Google" id="ProtNLM"/>
    </source>
</evidence>
<sequence>MGTEIVRYYSSVNEARIARGYLESHGITAWLRDAHIIEQQWYYTTTIGDVKLCVLAPDRAAADCLLADIEQRYHKSIAHQCPTCSSAKLTRYRRYTEKQFSVLGILALLFPILLPFYVPPMKYGFVRCLQCQADFYDDLQGGALRPVGGPLVTIPRLVFVYLLLMAGRYL</sequence>
<proteinExistence type="predicted"/>
<keyword evidence="3" id="KW-1185">Reference proteome</keyword>
<dbReference type="AlphaFoldDB" id="A0A2G4YPR0"/>
<organism evidence="2 3">
    <name type="scientific">Paremcibacter congregatus</name>
    <dbReference type="NCBI Taxonomy" id="2043170"/>
    <lineage>
        <taxon>Bacteria</taxon>
        <taxon>Pseudomonadati</taxon>
        <taxon>Pseudomonadota</taxon>
        <taxon>Alphaproteobacteria</taxon>
        <taxon>Emcibacterales</taxon>
        <taxon>Emcibacteraceae</taxon>
        <taxon>Paremcibacter</taxon>
    </lineage>
</organism>
<evidence type="ECO:0000313" key="2">
    <source>
        <dbReference type="EMBL" id="PHZ84323.1"/>
    </source>
</evidence>
<feature type="transmembrane region" description="Helical" evidence="1">
    <location>
        <begin position="100"/>
        <end position="118"/>
    </location>
</feature>
<keyword evidence="1" id="KW-0472">Membrane</keyword>
<dbReference type="RefSeq" id="WP_099473154.1">
    <property type="nucleotide sequence ID" value="NZ_CP041025.1"/>
</dbReference>
<reference evidence="2 3" key="1">
    <citation type="submission" date="2017-10" db="EMBL/GenBank/DDBJ databases">
        <title>Frigbacter circumglobatus gen. nov. sp. nov., isolated from sediment cultured in situ.</title>
        <authorList>
            <person name="Zhao Z."/>
        </authorList>
    </citation>
    <scope>NUCLEOTIDE SEQUENCE [LARGE SCALE GENOMIC DNA]</scope>
    <source>
        <strain evidence="2 3">ZYL</strain>
    </source>
</reference>
<comment type="caution">
    <text evidence="2">The sequence shown here is derived from an EMBL/GenBank/DDBJ whole genome shotgun (WGS) entry which is preliminary data.</text>
</comment>
<keyword evidence="1" id="KW-0812">Transmembrane</keyword>